<keyword evidence="10" id="KW-1185">Reference proteome</keyword>
<dbReference type="InterPro" id="IPR050171">
    <property type="entry name" value="MFS_Transporters"/>
</dbReference>
<feature type="transmembrane region" description="Helical" evidence="7">
    <location>
        <begin position="333"/>
        <end position="351"/>
    </location>
</feature>
<feature type="transmembrane region" description="Helical" evidence="7">
    <location>
        <begin position="213"/>
        <end position="230"/>
    </location>
</feature>
<comment type="caution">
    <text evidence="9">The sequence shown here is derived from an EMBL/GenBank/DDBJ whole genome shotgun (WGS) entry which is preliminary data.</text>
</comment>
<evidence type="ECO:0000313" key="10">
    <source>
        <dbReference type="Proteomes" id="UP000051461"/>
    </source>
</evidence>
<dbReference type="PANTHER" id="PTHR23517:SF2">
    <property type="entry name" value="MULTIDRUG RESISTANCE PROTEIN MDTH"/>
    <property type="match status" value="1"/>
</dbReference>
<gene>
    <name evidence="9" type="ORF">FC07_GL002840</name>
</gene>
<feature type="transmembrane region" description="Helical" evidence="7">
    <location>
        <begin position="302"/>
        <end position="321"/>
    </location>
</feature>
<comment type="subcellular location">
    <subcellularLocation>
        <location evidence="1">Cell membrane</location>
        <topology evidence="1">Multi-pass membrane protein</topology>
    </subcellularLocation>
</comment>
<dbReference type="Proteomes" id="UP000051461">
    <property type="component" value="Unassembled WGS sequence"/>
</dbReference>
<evidence type="ECO:0000256" key="5">
    <source>
        <dbReference type="ARBA" id="ARBA00022989"/>
    </source>
</evidence>
<dbReference type="SUPFAM" id="SSF103473">
    <property type="entry name" value="MFS general substrate transporter"/>
    <property type="match status" value="1"/>
</dbReference>
<dbReference type="GO" id="GO:0022857">
    <property type="term" value="F:transmembrane transporter activity"/>
    <property type="evidence" value="ECO:0007669"/>
    <property type="project" value="InterPro"/>
</dbReference>
<proteinExistence type="predicted"/>
<feature type="transmembrane region" description="Helical" evidence="7">
    <location>
        <begin position="277"/>
        <end position="296"/>
    </location>
</feature>
<dbReference type="RefSeq" id="WP_057904492.1">
    <property type="nucleotide sequence ID" value="NZ_AZDA01000046.1"/>
</dbReference>
<feature type="transmembrane region" description="Helical" evidence="7">
    <location>
        <begin position="371"/>
        <end position="391"/>
    </location>
</feature>
<dbReference type="PROSITE" id="PS50850">
    <property type="entry name" value="MFS"/>
    <property type="match status" value="1"/>
</dbReference>
<protein>
    <recommendedName>
        <fullName evidence="8">Major facilitator superfamily (MFS) profile domain-containing protein</fullName>
    </recommendedName>
</protein>
<evidence type="ECO:0000256" key="2">
    <source>
        <dbReference type="ARBA" id="ARBA00022448"/>
    </source>
</evidence>
<evidence type="ECO:0000313" key="9">
    <source>
        <dbReference type="EMBL" id="KRK39119.1"/>
    </source>
</evidence>
<feature type="transmembrane region" description="Helical" evidence="7">
    <location>
        <begin position="139"/>
        <end position="163"/>
    </location>
</feature>
<evidence type="ECO:0000256" key="7">
    <source>
        <dbReference type="SAM" id="Phobius"/>
    </source>
</evidence>
<keyword evidence="2" id="KW-0813">Transport</keyword>
<accession>A0A0R1GYB7</accession>
<evidence type="ECO:0000259" key="8">
    <source>
        <dbReference type="PROSITE" id="PS50850"/>
    </source>
</evidence>
<evidence type="ECO:0000256" key="1">
    <source>
        <dbReference type="ARBA" id="ARBA00004651"/>
    </source>
</evidence>
<dbReference type="OrthoDB" id="1650550at2"/>
<dbReference type="AlphaFoldDB" id="A0A0R1GYB7"/>
<feature type="transmembrane region" description="Helical" evidence="7">
    <location>
        <begin position="12"/>
        <end position="31"/>
    </location>
</feature>
<dbReference type="GO" id="GO:0005886">
    <property type="term" value="C:plasma membrane"/>
    <property type="evidence" value="ECO:0007669"/>
    <property type="project" value="UniProtKB-SubCell"/>
</dbReference>
<evidence type="ECO:0000256" key="3">
    <source>
        <dbReference type="ARBA" id="ARBA00022475"/>
    </source>
</evidence>
<dbReference type="Gene3D" id="1.20.1250.20">
    <property type="entry name" value="MFS general substrate transporter like domains"/>
    <property type="match status" value="1"/>
</dbReference>
<evidence type="ECO:0000256" key="6">
    <source>
        <dbReference type="ARBA" id="ARBA00023136"/>
    </source>
</evidence>
<name>A0A0R1GYB7_9LACO</name>
<dbReference type="STRING" id="1423726.FC07_GL002840"/>
<keyword evidence="6 7" id="KW-0472">Membrane</keyword>
<evidence type="ECO:0000256" key="4">
    <source>
        <dbReference type="ARBA" id="ARBA00022692"/>
    </source>
</evidence>
<reference evidence="9 10" key="1">
    <citation type="journal article" date="2015" name="Genome Announc.">
        <title>Expanding the biotechnology potential of lactobacilli through comparative genomics of 213 strains and associated genera.</title>
        <authorList>
            <person name="Sun Z."/>
            <person name="Harris H.M."/>
            <person name="McCann A."/>
            <person name="Guo C."/>
            <person name="Argimon S."/>
            <person name="Zhang W."/>
            <person name="Yang X."/>
            <person name="Jeffery I.B."/>
            <person name="Cooney J.C."/>
            <person name="Kagawa T.F."/>
            <person name="Liu W."/>
            <person name="Song Y."/>
            <person name="Salvetti E."/>
            <person name="Wrobel A."/>
            <person name="Rasinkangas P."/>
            <person name="Parkhill J."/>
            <person name="Rea M.C."/>
            <person name="O'Sullivan O."/>
            <person name="Ritari J."/>
            <person name="Douillard F.P."/>
            <person name="Paul Ross R."/>
            <person name="Yang R."/>
            <person name="Briner A.E."/>
            <person name="Felis G.E."/>
            <person name="de Vos W.M."/>
            <person name="Barrangou R."/>
            <person name="Klaenhammer T.R."/>
            <person name="Caufield P.W."/>
            <person name="Cui Y."/>
            <person name="Zhang H."/>
            <person name="O'Toole P.W."/>
        </authorList>
    </citation>
    <scope>NUCLEOTIDE SEQUENCE [LARGE SCALE GENOMIC DNA]</scope>
    <source>
        <strain evidence="9 10">DSM 20003</strain>
    </source>
</reference>
<feature type="transmembrane region" description="Helical" evidence="7">
    <location>
        <begin position="250"/>
        <end position="270"/>
    </location>
</feature>
<dbReference type="InterPro" id="IPR011701">
    <property type="entry name" value="MFS"/>
</dbReference>
<feature type="transmembrane region" description="Helical" evidence="7">
    <location>
        <begin position="85"/>
        <end position="106"/>
    </location>
</feature>
<dbReference type="PATRIC" id="fig|1423726.3.peg.2949"/>
<sequence length="403" mass="43383">MLTQRFNGRTRTILMALGVLQIYFACIAANVMDPALQNLTSVFPGVSHEDIASLITIPNLASIPASILSGVLTGRRLKYRTTLSISFTLIICSGAAPLFLTSFSAVVATRVVLGFGLGLLFPLGNALIIDLFSEQKRAFMFGIGEVVKNLSLISLQMLVGILVGVSIKISWGAYLALLLSFALLILFLPEPEVKPLAEQLSIKESIRTVPKRLYIFVIFLCICAIMQTVYQVNLSSIVVTEHLGNATTAATVLSTATFVAMIAALSFGWINKFCKDYTITFCVFFLGLGSLLIALAKTLPVLYFAAGVVGIGIGTMSSAFYMKIAGCANNENAALISGFQVVFQGFGGYLPHYFLRAVHAVSGSESFRLPIFIGAIVLFAVALAFGLFYLIHNRRQGATPQSV</sequence>
<dbReference type="InterPro" id="IPR036259">
    <property type="entry name" value="MFS_trans_sf"/>
</dbReference>
<dbReference type="Pfam" id="PF07690">
    <property type="entry name" value="MFS_1"/>
    <property type="match status" value="1"/>
</dbReference>
<dbReference type="EMBL" id="AZDA01000046">
    <property type="protein sequence ID" value="KRK39119.1"/>
    <property type="molecule type" value="Genomic_DNA"/>
</dbReference>
<dbReference type="PANTHER" id="PTHR23517">
    <property type="entry name" value="RESISTANCE PROTEIN MDTM, PUTATIVE-RELATED-RELATED"/>
    <property type="match status" value="1"/>
</dbReference>
<keyword evidence="3" id="KW-1003">Cell membrane</keyword>
<keyword evidence="4 7" id="KW-0812">Transmembrane</keyword>
<feature type="transmembrane region" description="Helical" evidence="7">
    <location>
        <begin position="112"/>
        <end position="132"/>
    </location>
</feature>
<feature type="transmembrane region" description="Helical" evidence="7">
    <location>
        <begin position="51"/>
        <end position="73"/>
    </location>
</feature>
<feature type="domain" description="Major facilitator superfamily (MFS) profile" evidence="8">
    <location>
        <begin position="14"/>
        <end position="403"/>
    </location>
</feature>
<feature type="transmembrane region" description="Helical" evidence="7">
    <location>
        <begin position="169"/>
        <end position="188"/>
    </location>
</feature>
<keyword evidence="5 7" id="KW-1133">Transmembrane helix</keyword>
<dbReference type="InterPro" id="IPR020846">
    <property type="entry name" value="MFS_dom"/>
</dbReference>
<organism evidence="9 10">
    <name type="scientific">Loigolactobacillus bifermentans DSM 20003</name>
    <dbReference type="NCBI Taxonomy" id="1423726"/>
    <lineage>
        <taxon>Bacteria</taxon>
        <taxon>Bacillati</taxon>
        <taxon>Bacillota</taxon>
        <taxon>Bacilli</taxon>
        <taxon>Lactobacillales</taxon>
        <taxon>Lactobacillaceae</taxon>
        <taxon>Loigolactobacillus</taxon>
    </lineage>
</organism>